<feature type="compositionally biased region" description="Basic and acidic residues" evidence="2">
    <location>
        <begin position="422"/>
        <end position="432"/>
    </location>
</feature>
<feature type="compositionally biased region" description="Basic and acidic residues" evidence="2">
    <location>
        <begin position="197"/>
        <end position="211"/>
    </location>
</feature>
<dbReference type="EMBL" id="MU827302">
    <property type="protein sequence ID" value="KAJ7365647.1"/>
    <property type="molecule type" value="Genomic_DNA"/>
</dbReference>
<accession>A0A9W9YSV5</accession>
<evidence type="ECO:0000313" key="4">
    <source>
        <dbReference type="EMBL" id="KAJ7365647.1"/>
    </source>
</evidence>
<dbReference type="Proteomes" id="UP001163046">
    <property type="component" value="Unassembled WGS sequence"/>
</dbReference>
<sequence length="819" mass="89535">MLQVKDVSSSVDEQTCSQASDDVEKVDSAESVPVSSQVNSDDNPVQSATEVPTESSEQLNADNPLQSAAEVSTESSEQLNSDNPLQNATDVPTESSEQLNADNPLQSATDVPIQSSEQVMPNPVCKESKPDELSPTSDTVQSCSDATNEADRTEELTGGTEGLDKSTGSSDVTAADAKESSSADPREHSVDIAGVPSDDKGELSENRDLPSKNDPSTSETDVAKRLSKAMEDLAGLEQQLSSAVTKLKRSNSKKEFIENGEGEELTVNTQEGQTLENDIEEPRTSQATVADTIETKGKEELVASQASEEFVVLKTDEECNVPSFCETGKQATVCDTDVTLNAGSVDSNNDETVVESTHKDSKDADNSKDAVDNVCDDSKEIDVDAAEVREDKMENSVSDKQDIPTNEDLQVESNVLATSETADVREIARQEVDSTATDTTEELPKETIAEDSKNGKEASIEKSDSVDELDMEVAKACMSIPDIEITTDESGISERKSLDSLDTEGSSNSRPTSPTYTDDGIDSDTPSDYGDDDDDATFVPENVAATRRKSWLLETDRDRVSSDSSTVSEKDFKDSYNKGDNADGKSPKDDYIRGHLLKMGGSGLTLKNWRKRWFALRSDKCLYYYKQSKDKVPCGVIILSNYSISKAPEVNKNHCFKLTKGGARTYYMCAGSDTDRKKWMFAMMDAIKESSGSSHPFNILEGSVHNVSIPALSIRDPDCHGYLYKQGHNIKTWRRRYFVLKNGFLYYYSDMSNTVALGVAKLIDYTIQIGVHTGKKFCFNAISTDSSSRTYYFAAESEMDRTRWSTRLEGSIKKGSLIC</sequence>
<dbReference type="InterPro" id="IPR001849">
    <property type="entry name" value="PH_domain"/>
</dbReference>
<dbReference type="InterPro" id="IPR011993">
    <property type="entry name" value="PH-like_dom_sf"/>
</dbReference>
<feature type="domain" description="PH" evidence="3">
    <location>
        <begin position="716"/>
        <end position="813"/>
    </location>
</feature>
<dbReference type="FunFam" id="2.30.29.30:FF:000286">
    <property type="entry name" value="PH-protein kinase domain containing protein"/>
    <property type="match status" value="2"/>
</dbReference>
<feature type="region of interest" description="Disordered" evidence="2">
    <location>
        <begin position="343"/>
        <end position="540"/>
    </location>
</feature>
<proteinExistence type="predicted"/>
<comment type="caution">
    <text evidence="4">The sequence shown here is derived from an EMBL/GenBank/DDBJ whole genome shotgun (WGS) entry which is preliminary data.</text>
</comment>
<feature type="compositionally biased region" description="Polar residues" evidence="2">
    <location>
        <begin position="134"/>
        <end position="147"/>
    </location>
</feature>
<feature type="compositionally biased region" description="Polar residues" evidence="2">
    <location>
        <begin position="403"/>
        <end position="421"/>
    </location>
</feature>
<dbReference type="SUPFAM" id="SSF50729">
    <property type="entry name" value="PH domain-like"/>
    <property type="match status" value="2"/>
</dbReference>
<dbReference type="Pfam" id="PF00169">
    <property type="entry name" value="PH"/>
    <property type="match status" value="2"/>
</dbReference>
<organism evidence="4 5">
    <name type="scientific">Desmophyllum pertusum</name>
    <dbReference type="NCBI Taxonomy" id="174260"/>
    <lineage>
        <taxon>Eukaryota</taxon>
        <taxon>Metazoa</taxon>
        <taxon>Cnidaria</taxon>
        <taxon>Anthozoa</taxon>
        <taxon>Hexacorallia</taxon>
        <taxon>Scleractinia</taxon>
        <taxon>Caryophylliina</taxon>
        <taxon>Caryophylliidae</taxon>
        <taxon>Desmophyllum</taxon>
    </lineage>
</organism>
<evidence type="ECO:0000256" key="2">
    <source>
        <dbReference type="SAM" id="MobiDB-lite"/>
    </source>
</evidence>
<dbReference type="AlphaFoldDB" id="A0A9W9YSV5"/>
<feature type="compositionally biased region" description="Basic and acidic residues" evidence="2">
    <location>
        <begin position="568"/>
        <end position="587"/>
    </location>
</feature>
<feature type="domain" description="PH" evidence="3">
    <location>
        <begin position="589"/>
        <end position="688"/>
    </location>
</feature>
<dbReference type="PANTHER" id="PTHR47644">
    <property type="entry name" value="AGAP008221-PA"/>
    <property type="match status" value="1"/>
</dbReference>
<keyword evidence="1" id="KW-0175">Coiled coil</keyword>
<name>A0A9W9YSV5_9CNID</name>
<protein>
    <recommendedName>
        <fullName evidence="3">PH domain-containing protein</fullName>
    </recommendedName>
</protein>
<evidence type="ECO:0000313" key="5">
    <source>
        <dbReference type="Proteomes" id="UP001163046"/>
    </source>
</evidence>
<feature type="region of interest" description="Disordered" evidence="2">
    <location>
        <begin position="558"/>
        <end position="587"/>
    </location>
</feature>
<feature type="coiled-coil region" evidence="1">
    <location>
        <begin position="226"/>
        <end position="253"/>
    </location>
</feature>
<feature type="compositionally biased region" description="Basic and acidic residues" evidence="2">
    <location>
        <begin position="176"/>
        <end position="190"/>
    </location>
</feature>
<keyword evidence="5" id="KW-1185">Reference proteome</keyword>
<feature type="compositionally biased region" description="Basic and acidic residues" evidence="2">
    <location>
        <begin position="442"/>
        <end position="465"/>
    </location>
</feature>
<dbReference type="PROSITE" id="PS50003">
    <property type="entry name" value="PH_DOMAIN"/>
    <property type="match status" value="2"/>
</dbReference>
<dbReference type="OrthoDB" id="2157866at2759"/>
<dbReference type="Gene3D" id="2.30.29.30">
    <property type="entry name" value="Pleckstrin-homology domain (PH domain)/Phosphotyrosine-binding domain (PTB)"/>
    <property type="match status" value="2"/>
</dbReference>
<feature type="compositionally biased region" description="Polar residues" evidence="2">
    <location>
        <begin position="1"/>
        <end position="20"/>
    </location>
</feature>
<evidence type="ECO:0000259" key="3">
    <source>
        <dbReference type="PROSITE" id="PS50003"/>
    </source>
</evidence>
<evidence type="ECO:0000256" key="1">
    <source>
        <dbReference type="SAM" id="Coils"/>
    </source>
</evidence>
<feature type="region of interest" description="Disordered" evidence="2">
    <location>
        <begin position="1"/>
        <end position="224"/>
    </location>
</feature>
<feature type="compositionally biased region" description="Polar residues" evidence="2">
    <location>
        <begin position="33"/>
        <end position="119"/>
    </location>
</feature>
<dbReference type="SMART" id="SM00233">
    <property type="entry name" value="PH"/>
    <property type="match status" value="2"/>
</dbReference>
<reference evidence="4" key="1">
    <citation type="submission" date="2023-01" db="EMBL/GenBank/DDBJ databases">
        <title>Genome assembly of the deep-sea coral Lophelia pertusa.</title>
        <authorList>
            <person name="Herrera S."/>
            <person name="Cordes E."/>
        </authorList>
    </citation>
    <scope>NUCLEOTIDE SEQUENCE</scope>
    <source>
        <strain evidence="4">USNM1676648</strain>
        <tissue evidence="4">Polyp</tissue>
    </source>
</reference>
<feature type="compositionally biased region" description="Polar residues" evidence="2">
    <location>
        <begin position="503"/>
        <end position="516"/>
    </location>
</feature>
<feature type="compositionally biased region" description="Basic and acidic residues" evidence="2">
    <location>
        <begin position="356"/>
        <end position="402"/>
    </location>
</feature>
<dbReference type="PANTHER" id="PTHR47644:SF1">
    <property type="entry name" value="PDZ DOMAIN-CONTAINING PROTEIN"/>
    <property type="match status" value="1"/>
</dbReference>
<gene>
    <name evidence="4" type="ORF">OS493_002359</name>
</gene>